<dbReference type="SUPFAM" id="SSF53300">
    <property type="entry name" value="vWA-like"/>
    <property type="match status" value="1"/>
</dbReference>
<feature type="region of interest" description="Disordered" evidence="1">
    <location>
        <begin position="107"/>
        <end position="128"/>
    </location>
</feature>
<evidence type="ECO:0000256" key="1">
    <source>
        <dbReference type="SAM" id="MobiDB-lite"/>
    </source>
</evidence>
<accession>A0A364RH27</accession>
<proteinExistence type="predicted"/>
<dbReference type="RefSeq" id="WP_112303656.1">
    <property type="nucleotide sequence ID" value="NZ_QMDV01000001.1"/>
</dbReference>
<evidence type="ECO:0000313" key="3">
    <source>
        <dbReference type="EMBL" id="RAU83618.1"/>
    </source>
</evidence>
<name>A0A364RH27_9BACT</name>
<dbReference type="Pfam" id="PF13519">
    <property type="entry name" value="VWA_2"/>
    <property type="match status" value="1"/>
</dbReference>
<gene>
    <name evidence="3" type="ORF">DP923_00640</name>
</gene>
<dbReference type="InterPro" id="IPR036465">
    <property type="entry name" value="vWFA_dom_sf"/>
</dbReference>
<dbReference type="InterPro" id="IPR002035">
    <property type="entry name" value="VWF_A"/>
</dbReference>
<evidence type="ECO:0000259" key="2">
    <source>
        <dbReference type="Pfam" id="PF13519"/>
    </source>
</evidence>
<keyword evidence="4" id="KW-1185">Reference proteome</keyword>
<reference evidence="3 4" key="1">
    <citation type="submission" date="2018-06" db="EMBL/GenBank/DDBJ databases">
        <authorList>
            <person name="Liu Z.-W."/>
        </authorList>
    </citation>
    <scope>NUCLEOTIDE SEQUENCE [LARGE SCALE GENOMIC DNA]</scope>
    <source>
        <strain evidence="3 4">2b14</strain>
    </source>
</reference>
<comment type="caution">
    <text evidence="3">The sequence shown here is derived from an EMBL/GenBank/DDBJ whole genome shotgun (WGS) entry which is preliminary data.</text>
</comment>
<dbReference type="Gene3D" id="3.40.50.410">
    <property type="entry name" value="von Willebrand factor, type A domain"/>
    <property type="match status" value="1"/>
</dbReference>
<protein>
    <recommendedName>
        <fullName evidence="2">VWFA domain-containing protein</fullName>
    </recommendedName>
</protein>
<dbReference type="EMBL" id="QMDV01000001">
    <property type="protein sequence ID" value="RAU83618.1"/>
    <property type="molecule type" value="Genomic_DNA"/>
</dbReference>
<dbReference type="AlphaFoldDB" id="A0A364RH27"/>
<reference evidence="3 4" key="2">
    <citation type="submission" date="2018-07" db="EMBL/GenBank/DDBJ databases">
        <title>Pontibacter sp. 2b14 genomic sequence and assembly.</title>
        <authorList>
            <person name="Du Z.-J."/>
        </authorList>
    </citation>
    <scope>NUCLEOTIDE SEQUENCE [LARGE SCALE GENOMIC DNA]</scope>
    <source>
        <strain evidence="3 4">2b14</strain>
    </source>
</reference>
<organism evidence="3 4">
    <name type="scientific">Pontibacter arcticus</name>
    <dbReference type="NCBI Taxonomy" id="2080288"/>
    <lineage>
        <taxon>Bacteria</taxon>
        <taxon>Pseudomonadati</taxon>
        <taxon>Bacteroidota</taxon>
        <taxon>Cytophagia</taxon>
        <taxon>Cytophagales</taxon>
        <taxon>Hymenobacteraceae</taxon>
        <taxon>Pontibacter</taxon>
    </lineage>
</organism>
<dbReference type="CDD" id="cd00198">
    <property type="entry name" value="vWFA"/>
    <property type="match status" value="1"/>
</dbReference>
<dbReference type="OrthoDB" id="9766740at2"/>
<sequence length="366" mass="41438">MAIGFRFSEYIPPQQEEENFESLLKIFLQLVTFTSGDVAEALSWLNELDKEYKLTSDKYGIGDFIEDLKKKGFIDDGPQQDGNFSLTAKSEQGIRKSALEEIFGKLKKGGQGSHATSHTGIGDEASTDRREYRFGDAVEQISMTDSIRNAQVNHGIGEFRLTEQDLEVNETEHKSQASTVLMIDISHSMILYGEDRITPAKKVAMALAELVKQKYPKDSLDVIVFGNDAWQIEIKDLPYLQVGPYHTNTVAGLELAMDILRKRKTANKQIFMITDGKPTCLKEGLHYYKNSFGLDRKVVNKTLNLAAQCRRLKIPITTFMIASDPYLQAFVDEFTQVNNGQAYYSSLKGLGHLVFRDYKQNRKKNF</sequence>
<evidence type="ECO:0000313" key="4">
    <source>
        <dbReference type="Proteomes" id="UP000251692"/>
    </source>
</evidence>
<dbReference type="Proteomes" id="UP000251692">
    <property type="component" value="Unassembled WGS sequence"/>
</dbReference>
<feature type="domain" description="VWFA" evidence="2">
    <location>
        <begin position="179"/>
        <end position="277"/>
    </location>
</feature>